<dbReference type="SUPFAM" id="SSF53098">
    <property type="entry name" value="Ribonuclease H-like"/>
    <property type="match status" value="1"/>
</dbReference>
<dbReference type="Pfam" id="PF00665">
    <property type="entry name" value="rve"/>
    <property type="match status" value="1"/>
</dbReference>
<dbReference type="Pfam" id="PF13333">
    <property type="entry name" value="rve_2"/>
    <property type="match status" value="1"/>
</dbReference>
<comment type="caution">
    <text evidence="2">The sequence shown here is derived from an EMBL/GenBank/DDBJ whole genome shotgun (WGS) entry which is preliminary data.</text>
</comment>
<dbReference type="PROSITE" id="PS50994">
    <property type="entry name" value="INTEGRASE"/>
    <property type="match status" value="1"/>
</dbReference>
<dbReference type="InterPro" id="IPR048020">
    <property type="entry name" value="Transpos_IS3"/>
</dbReference>
<accession>A0ABU4WSJ9</accession>
<protein>
    <submittedName>
        <fullName evidence="2">IS3 family transposase</fullName>
    </submittedName>
</protein>
<dbReference type="EMBL" id="JAVIIS010000005">
    <property type="protein sequence ID" value="MDX8439030.1"/>
    <property type="molecule type" value="Genomic_DNA"/>
</dbReference>
<sequence length="169" mass="18968">NQLWVADITFLHLAEEFAFLAVVLDAFSRRVIGWALDTHLRASLAIEALEMAITDRQPAPGSLVHHSDRGVQYACGAYSELLHLHGIQASMSRVGNPYDNAKAESFMKTLKQEEVQGLAYKDADDARRRIGAFIDTVYNTQRLHSALHYLTPEEYEQKHSGGRQMEKAA</sequence>
<dbReference type="PANTHER" id="PTHR46889">
    <property type="entry name" value="TRANSPOSASE INSF FOR INSERTION SEQUENCE IS3B-RELATED"/>
    <property type="match status" value="1"/>
</dbReference>
<gene>
    <name evidence="2" type="ORF">RFM51_05455</name>
</gene>
<feature type="non-terminal residue" evidence="2">
    <location>
        <position position="1"/>
    </location>
</feature>
<dbReference type="RefSeq" id="WP_320212925.1">
    <property type="nucleotide sequence ID" value="NZ_JAVIIS010000005.1"/>
</dbReference>
<evidence type="ECO:0000313" key="2">
    <source>
        <dbReference type="EMBL" id="MDX8439030.1"/>
    </source>
</evidence>
<dbReference type="InterPro" id="IPR036397">
    <property type="entry name" value="RNaseH_sf"/>
</dbReference>
<dbReference type="Proteomes" id="UP001272097">
    <property type="component" value="Unassembled WGS sequence"/>
</dbReference>
<dbReference type="PANTHER" id="PTHR46889:SF7">
    <property type="entry name" value="TRANSPOSASE FOR INSERTION SEQUENCE ELEMENT IS904"/>
    <property type="match status" value="1"/>
</dbReference>
<dbReference type="Gene3D" id="3.30.420.10">
    <property type="entry name" value="Ribonuclease H-like superfamily/Ribonuclease H"/>
    <property type="match status" value="1"/>
</dbReference>
<evidence type="ECO:0000259" key="1">
    <source>
        <dbReference type="PROSITE" id="PS50994"/>
    </source>
</evidence>
<proteinExistence type="predicted"/>
<dbReference type="NCBIfam" id="NF033516">
    <property type="entry name" value="transpos_IS3"/>
    <property type="match status" value="1"/>
</dbReference>
<name>A0ABU4WSJ9_9HYPH</name>
<dbReference type="InterPro" id="IPR012337">
    <property type="entry name" value="RNaseH-like_sf"/>
</dbReference>
<feature type="domain" description="Integrase catalytic" evidence="1">
    <location>
        <begin position="1"/>
        <end position="160"/>
    </location>
</feature>
<reference evidence="2 3" key="1">
    <citation type="submission" date="2023-08" db="EMBL/GenBank/DDBJ databases">
        <title>Implementing the SeqCode for naming new Mesorhizobium species isolated from Vachellia karroo root nodules.</title>
        <authorList>
            <person name="Van Lill M."/>
        </authorList>
    </citation>
    <scope>NUCLEOTIDE SEQUENCE [LARGE SCALE GENOMIC DNA]</scope>
    <source>
        <strain evidence="2 3">VK3E</strain>
    </source>
</reference>
<dbReference type="InterPro" id="IPR001584">
    <property type="entry name" value="Integrase_cat-core"/>
</dbReference>
<dbReference type="InterPro" id="IPR050900">
    <property type="entry name" value="Transposase_IS3/IS150/IS904"/>
</dbReference>
<organism evidence="2 3">
    <name type="scientific">Mesorhizobium australafricanum</name>
    <dbReference type="NCBI Taxonomy" id="3072311"/>
    <lineage>
        <taxon>Bacteria</taxon>
        <taxon>Pseudomonadati</taxon>
        <taxon>Pseudomonadota</taxon>
        <taxon>Alphaproteobacteria</taxon>
        <taxon>Hyphomicrobiales</taxon>
        <taxon>Phyllobacteriaceae</taxon>
        <taxon>Mesorhizobium</taxon>
    </lineage>
</organism>
<evidence type="ECO:0000313" key="3">
    <source>
        <dbReference type="Proteomes" id="UP001272097"/>
    </source>
</evidence>
<keyword evidence="3" id="KW-1185">Reference proteome</keyword>